<gene>
    <name evidence="3" type="ORF">GCM10023176_05070</name>
</gene>
<keyword evidence="4" id="KW-1185">Reference proteome</keyword>
<feature type="domain" description="DUF397" evidence="2">
    <location>
        <begin position="7"/>
        <end position="60"/>
    </location>
</feature>
<evidence type="ECO:0000259" key="2">
    <source>
        <dbReference type="Pfam" id="PF04149"/>
    </source>
</evidence>
<name>A0ABP8S5F4_9ACTN</name>
<evidence type="ECO:0000313" key="4">
    <source>
        <dbReference type="Proteomes" id="UP001500307"/>
    </source>
</evidence>
<accession>A0ABP8S5F4</accession>
<reference evidence="4" key="1">
    <citation type="journal article" date="2019" name="Int. J. Syst. Evol. Microbiol.">
        <title>The Global Catalogue of Microorganisms (GCM) 10K type strain sequencing project: providing services to taxonomists for standard genome sequencing and annotation.</title>
        <authorList>
            <consortium name="The Broad Institute Genomics Platform"/>
            <consortium name="The Broad Institute Genome Sequencing Center for Infectious Disease"/>
            <person name="Wu L."/>
            <person name="Ma J."/>
        </authorList>
    </citation>
    <scope>NUCLEOTIDE SEQUENCE [LARGE SCALE GENOMIC DNA]</scope>
    <source>
        <strain evidence="4">JCM 3175</strain>
    </source>
</reference>
<evidence type="ECO:0000256" key="1">
    <source>
        <dbReference type="SAM" id="MobiDB-lite"/>
    </source>
</evidence>
<dbReference type="Proteomes" id="UP001500307">
    <property type="component" value="Unassembled WGS sequence"/>
</dbReference>
<dbReference type="EMBL" id="BAABGU010000002">
    <property type="protein sequence ID" value="GAA4562727.1"/>
    <property type="molecule type" value="Genomic_DNA"/>
</dbReference>
<feature type="compositionally biased region" description="Basic residues" evidence="1">
    <location>
        <begin position="101"/>
        <end position="113"/>
    </location>
</feature>
<sequence>MTDLTGAGWRKSTRSGDNGGYCVEVAANLPGIVAVRDSKDPDAPALTLAPQAWSAFTAAAQSRSHADHSSLDGSPGGSAFAVHRVKVWRFRRSQERTWAANRRKSPASRHSSTRRPGIGPAGVTGWPR</sequence>
<dbReference type="InterPro" id="IPR007278">
    <property type="entry name" value="DUF397"/>
</dbReference>
<evidence type="ECO:0000313" key="3">
    <source>
        <dbReference type="EMBL" id="GAA4562727.1"/>
    </source>
</evidence>
<protein>
    <recommendedName>
        <fullName evidence="2">DUF397 domain-containing protein</fullName>
    </recommendedName>
</protein>
<feature type="region of interest" description="Disordered" evidence="1">
    <location>
        <begin position="57"/>
        <end position="78"/>
    </location>
</feature>
<organism evidence="3 4">
    <name type="scientific">Micromonospora coerulea</name>
    <dbReference type="NCBI Taxonomy" id="47856"/>
    <lineage>
        <taxon>Bacteria</taxon>
        <taxon>Bacillati</taxon>
        <taxon>Actinomycetota</taxon>
        <taxon>Actinomycetes</taxon>
        <taxon>Micromonosporales</taxon>
        <taxon>Micromonosporaceae</taxon>
        <taxon>Micromonospora</taxon>
    </lineage>
</organism>
<proteinExistence type="predicted"/>
<feature type="region of interest" description="Disordered" evidence="1">
    <location>
        <begin position="1"/>
        <end position="20"/>
    </location>
</feature>
<feature type="region of interest" description="Disordered" evidence="1">
    <location>
        <begin position="93"/>
        <end position="128"/>
    </location>
</feature>
<comment type="caution">
    <text evidence="3">The sequence shown here is derived from an EMBL/GenBank/DDBJ whole genome shotgun (WGS) entry which is preliminary data.</text>
</comment>
<dbReference type="Pfam" id="PF04149">
    <property type="entry name" value="DUF397"/>
    <property type="match status" value="1"/>
</dbReference>